<dbReference type="Pfam" id="PF11340">
    <property type="entry name" value="DUF3142"/>
    <property type="match status" value="1"/>
</dbReference>
<reference evidence="2 3" key="1">
    <citation type="submission" date="2020-10" db="EMBL/GenBank/DDBJ databases">
        <title>Phylogeny of dyella-like bacteria.</title>
        <authorList>
            <person name="Fu J."/>
        </authorList>
    </citation>
    <scope>NUCLEOTIDE SEQUENCE [LARGE SCALE GENOMIC DNA]</scope>
    <source>
        <strain evidence="2 3">BB4</strain>
    </source>
</reference>
<dbReference type="EMBL" id="JADIKD010000011">
    <property type="protein sequence ID" value="MFK2918103.1"/>
    <property type="molecule type" value="Genomic_DNA"/>
</dbReference>
<protein>
    <submittedName>
        <fullName evidence="2">DUF3142 domain-containing protein</fullName>
    </submittedName>
</protein>
<proteinExistence type="predicted"/>
<keyword evidence="1" id="KW-0732">Signal</keyword>
<evidence type="ECO:0000256" key="1">
    <source>
        <dbReference type="SAM" id="SignalP"/>
    </source>
</evidence>
<name>A0ABW8K5C1_9GAMM</name>
<sequence length="397" mass="43034">MVRRNGVRWVWALLSACLAACHSASAPLGQDAYVWQRQWNSSVVTALGQSADLVRDWRVLAAQTDARGQLRPVATDRAALAATHRPVILVFRIEGQLVQWDEDALLAQIQALRDSWRGYPLAGIEIDHDCGTARLPAYAHFLGRLRQALGGLQLSITALPAWLSSGDLDKVIAQADEVILQVHAVQSPRAGLFDDALARVWIDRFAARSSKPFRVALPNYGTRVAWDSDGRVVAVQSESPVLVGGMEASELAASPAKVATLLSALRSDRPKGLSGIVWFRLPTPQDERAWSLPTWRAVMTGLPLTNRLAALFQDGAVPGMVDVILRNDGDVDIGLPHGIQLPVGCTVADGVNGYALSSRNGQLFLQRSQDGWLRAHRQRAVGWARCGTGKALPVIAP</sequence>
<gene>
    <name evidence="2" type="ORF">ISS97_12575</name>
</gene>
<comment type="caution">
    <text evidence="2">The sequence shown here is derived from an EMBL/GenBank/DDBJ whole genome shotgun (WGS) entry which is preliminary data.</text>
</comment>
<dbReference type="InterPro" id="IPR021488">
    <property type="entry name" value="DUF3142"/>
</dbReference>
<accession>A0ABW8K5C1</accession>
<feature type="signal peptide" evidence="1">
    <location>
        <begin position="1"/>
        <end position="26"/>
    </location>
</feature>
<organism evidence="2 3">
    <name type="scientific">Dyella koreensis</name>
    <dbReference type="NCBI Taxonomy" id="311235"/>
    <lineage>
        <taxon>Bacteria</taxon>
        <taxon>Pseudomonadati</taxon>
        <taxon>Pseudomonadota</taxon>
        <taxon>Gammaproteobacteria</taxon>
        <taxon>Lysobacterales</taxon>
        <taxon>Rhodanobacteraceae</taxon>
        <taxon>Dyella</taxon>
    </lineage>
</organism>
<keyword evidence="3" id="KW-1185">Reference proteome</keyword>
<evidence type="ECO:0000313" key="2">
    <source>
        <dbReference type="EMBL" id="MFK2918103.1"/>
    </source>
</evidence>
<dbReference type="Proteomes" id="UP001620408">
    <property type="component" value="Unassembled WGS sequence"/>
</dbReference>
<evidence type="ECO:0000313" key="3">
    <source>
        <dbReference type="Proteomes" id="UP001620408"/>
    </source>
</evidence>
<feature type="chain" id="PRO_5045695545" evidence="1">
    <location>
        <begin position="27"/>
        <end position="397"/>
    </location>
</feature>